<dbReference type="SUPFAM" id="SSF55729">
    <property type="entry name" value="Acyl-CoA N-acyltransferases (Nat)"/>
    <property type="match status" value="1"/>
</dbReference>
<keyword evidence="1 4" id="KW-0808">Transferase</keyword>
<dbReference type="RefSeq" id="WP_090853076.1">
    <property type="nucleotide sequence ID" value="NZ_FNJU01000004.1"/>
</dbReference>
<dbReference type="InterPro" id="IPR000182">
    <property type="entry name" value="GNAT_dom"/>
</dbReference>
<dbReference type="Gene3D" id="3.40.630.30">
    <property type="match status" value="1"/>
</dbReference>
<accession>A0A1H0TYC1</accession>
<reference evidence="5" key="1">
    <citation type="submission" date="2016-10" db="EMBL/GenBank/DDBJ databases">
        <authorList>
            <person name="Varghese N."/>
            <person name="Submissions S."/>
        </authorList>
    </citation>
    <scope>NUCLEOTIDE SEQUENCE [LARGE SCALE GENOMIC DNA]</scope>
    <source>
        <strain evidence="5">IBRC-M10078</strain>
    </source>
</reference>
<protein>
    <submittedName>
        <fullName evidence="4">Protein N-acetyltransferase, RimJ/RimL family</fullName>
    </submittedName>
</protein>
<dbReference type="STRING" id="930152.SAMN05216565_10429"/>
<dbReference type="InterPro" id="IPR050680">
    <property type="entry name" value="YpeA/RimI_acetyltransf"/>
</dbReference>
<dbReference type="InterPro" id="IPR016181">
    <property type="entry name" value="Acyl_CoA_acyltransferase"/>
</dbReference>
<dbReference type="Pfam" id="PF13420">
    <property type="entry name" value="Acetyltransf_4"/>
    <property type="match status" value="1"/>
</dbReference>
<dbReference type="PROSITE" id="PS51186">
    <property type="entry name" value="GNAT"/>
    <property type="match status" value="1"/>
</dbReference>
<dbReference type="Proteomes" id="UP000199159">
    <property type="component" value="Unassembled WGS sequence"/>
</dbReference>
<keyword evidence="2" id="KW-0012">Acyltransferase</keyword>
<evidence type="ECO:0000259" key="3">
    <source>
        <dbReference type="PROSITE" id="PS51186"/>
    </source>
</evidence>
<sequence>MIIRQLNPTDAEDYLSIRLEALKDSPYAFASSYEEERNQSVEKYKSSFNTQSNAITFGAYEDSQLVGVVTLVKEQLLKLSHRANIVAMYIKPEKRGYGIGKALVSHVIEQANNINSIEQIYLTVVTTNVSAKKLYASCGFEVFGEEKRALKFNNTYYDEEHMVLYL</sequence>
<proteinExistence type="predicted"/>
<dbReference type="PANTHER" id="PTHR43420:SF47">
    <property type="entry name" value="N-ACETYLTRANSFERASE DOMAIN-CONTAINING PROTEIN"/>
    <property type="match status" value="1"/>
</dbReference>
<organism evidence="4 5">
    <name type="scientific">Litchfieldia salsa</name>
    <dbReference type="NCBI Taxonomy" id="930152"/>
    <lineage>
        <taxon>Bacteria</taxon>
        <taxon>Bacillati</taxon>
        <taxon>Bacillota</taxon>
        <taxon>Bacilli</taxon>
        <taxon>Bacillales</taxon>
        <taxon>Bacillaceae</taxon>
        <taxon>Litchfieldia</taxon>
    </lineage>
</organism>
<name>A0A1H0TYC1_9BACI</name>
<evidence type="ECO:0000256" key="1">
    <source>
        <dbReference type="ARBA" id="ARBA00022679"/>
    </source>
</evidence>
<dbReference type="EMBL" id="FNJU01000004">
    <property type="protein sequence ID" value="SDP59047.1"/>
    <property type="molecule type" value="Genomic_DNA"/>
</dbReference>
<feature type="domain" description="N-acetyltransferase" evidence="3">
    <location>
        <begin position="1"/>
        <end position="166"/>
    </location>
</feature>
<dbReference type="PANTHER" id="PTHR43420">
    <property type="entry name" value="ACETYLTRANSFERASE"/>
    <property type="match status" value="1"/>
</dbReference>
<keyword evidence="5" id="KW-1185">Reference proteome</keyword>
<dbReference type="CDD" id="cd04301">
    <property type="entry name" value="NAT_SF"/>
    <property type="match status" value="1"/>
</dbReference>
<dbReference type="AlphaFoldDB" id="A0A1H0TYC1"/>
<dbReference type="OrthoDB" id="9799092at2"/>
<gene>
    <name evidence="4" type="ORF">SAMN05216565_10429</name>
</gene>
<evidence type="ECO:0000313" key="4">
    <source>
        <dbReference type="EMBL" id="SDP59047.1"/>
    </source>
</evidence>
<evidence type="ECO:0000256" key="2">
    <source>
        <dbReference type="ARBA" id="ARBA00023315"/>
    </source>
</evidence>
<dbReference type="GO" id="GO:0016747">
    <property type="term" value="F:acyltransferase activity, transferring groups other than amino-acyl groups"/>
    <property type="evidence" value="ECO:0007669"/>
    <property type="project" value="InterPro"/>
</dbReference>
<evidence type="ECO:0000313" key="5">
    <source>
        <dbReference type="Proteomes" id="UP000199159"/>
    </source>
</evidence>